<name>A0ABU9SZI5_9ALTE</name>
<comment type="caution">
    <text evidence="2">The sequence shown here is derived from an EMBL/GenBank/DDBJ whole genome shotgun (WGS) entry which is preliminary data.</text>
</comment>
<sequence length="58" mass="6432">MSKHDEVKDKKDDVLKDSEAEAASPIAESIAGEEDPGAALEEFIKMEKVDKDQKNKKD</sequence>
<accession>A0ABU9SZI5</accession>
<dbReference type="Proteomes" id="UP001461163">
    <property type="component" value="Unassembled WGS sequence"/>
</dbReference>
<evidence type="ECO:0000256" key="1">
    <source>
        <dbReference type="SAM" id="MobiDB-lite"/>
    </source>
</evidence>
<feature type="region of interest" description="Disordered" evidence="1">
    <location>
        <begin position="1"/>
        <end position="39"/>
    </location>
</feature>
<evidence type="ECO:0000313" key="2">
    <source>
        <dbReference type="EMBL" id="MEM5499286.1"/>
    </source>
</evidence>
<evidence type="ECO:0000313" key="3">
    <source>
        <dbReference type="Proteomes" id="UP001461163"/>
    </source>
</evidence>
<dbReference type="RefSeq" id="WP_342882467.1">
    <property type="nucleotide sequence ID" value="NZ_JBBMQS010000012.1"/>
</dbReference>
<keyword evidence="3" id="KW-1185">Reference proteome</keyword>
<proteinExistence type="predicted"/>
<protein>
    <submittedName>
        <fullName evidence="2">Uncharacterized protein</fullName>
    </submittedName>
</protein>
<dbReference type="EMBL" id="JBBMQS010000012">
    <property type="protein sequence ID" value="MEM5499286.1"/>
    <property type="molecule type" value="Genomic_DNA"/>
</dbReference>
<gene>
    <name evidence="2" type="ORF">WNY77_17875</name>
</gene>
<reference evidence="2 3" key="1">
    <citation type="submission" date="2024-03" db="EMBL/GenBank/DDBJ databases">
        <title>Community enrichment and isolation of bacterial strains for fucoidan degradation.</title>
        <authorList>
            <person name="Sichert A."/>
        </authorList>
    </citation>
    <scope>NUCLEOTIDE SEQUENCE [LARGE SCALE GENOMIC DNA]</scope>
    <source>
        <strain evidence="2 3">AS12</strain>
    </source>
</reference>
<organism evidence="2 3">
    <name type="scientific">Paraglaciecola mesophila</name>
    <dbReference type="NCBI Taxonomy" id="197222"/>
    <lineage>
        <taxon>Bacteria</taxon>
        <taxon>Pseudomonadati</taxon>
        <taxon>Pseudomonadota</taxon>
        <taxon>Gammaproteobacteria</taxon>
        <taxon>Alteromonadales</taxon>
        <taxon>Alteromonadaceae</taxon>
        <taxon>Paraglaciecola</taxon>
    </lineage>
</organism>
<feature type="compositionally biased region" description="Basic and acidic residues" evidence="1">
    <location>
        <begin position="1"/>
        <end position="19"/>
    </location>
</feature>
<feature type="compositionally biased region" description="Low complexity" evidence="1">
    <location>
        <begin position="21"/>
        <end position="30"/>
    </location>
</feature>